<sequence>MINNTENFISNAALNDNTGVKNFGTLNNNTLLTDSLFSNVVIYNNDADPYSKNGMLGIDKCMSKCDGSCIEFGITGTGWCFPKNAL</sequence>
<reference evidence="1" key="1">
    <citation type="journal article" date="2017" name="Elife">
        <title>The kinetoplastid-infecting Bodo saltans virus (BsV), a window into the most abundant giant viruses in the sea.</title>
        <authorList>
            <person name="Deeg C.M."/>
            <person name="Chow C.-E.T."/>
            <person name="Suttle C.A."/>
        </authorList>
    </citation>
    <scope>NUCLEOTIDE SEQUENCE</scope>
    <source>
        <strain evidence="1">NG1</strain>
    </source>
</reference>
<keyword evidence="2" id="KW-1185">Reference proteome</keyword>
<evidence type="ECO:0000313" key="2">
    <source>
        <dbReference type="Proteomes" id="UP000240325"/>
    </source>
</evidence>
<dbReference type="EMBL" id="MF782455">
    <property type="protein sequence ID" value="ATZ80294.1"/>
    <property type="molecule type" value="Genomic_DNA"/>
</dbReference>
<dbReference type="Proteomes" id="UP000240325">
    <property type="component" value="Segment"/>
</dbReference>
<organism evidence="1">
    <name type="scientific">Bodo saltans virus</name>
    <dbReference type="NCBI Taxonomy" id="2024608"/>
    <lineage>
        <taxon>Viruses</taxon>
        <taxon>Varidnaviria</taxon>
        <taxon>Bamfordvirae</taxon>
        <taxon>Nucleocytoviricota</taxon>
        <taxon>Megaviricetes</taxon>
        <taxon>Imitervirales</taxon>
        <taxon>Mimiviridae</taxon>
        <taxon>Klosneuvirinae</taxon>
        <taxon>Theiavirus</taxon>
        <taxon>Theiavirus salishense</taxon>
    </lineage>
</organism>
<evidence type="ECO:0000313" key="1">
    <source>
        <dbReference type="EMBL" id="ATZ80294.1"/>
    </source>
</evidence>
<accession>A0A2H4UTU7</accession>
<name>A0A2H4UTU7_9VIRU</name>
<gene>
    <name evidence="1" type="ORF">BMW23_0236</name>
</gene>
<proteinExistence type="predicted"/>
<protein>
    <submittedName>
        <fullName evidence="1">Uncharacterized protein</fullName>
    </submittedName>
</protein>